<keyword evidence="2" id="KW-1185">Reference proteome</keyword>
<dbReference type="AlphaFoldDB" id="A0A8X6XHX7"/>
<gene>
    <name evidence="1" type="ORF">TNIN_220721</name>
</gene>
<organism evidence="1 2">
    <name type="scientific">Trichonephila inaurata madagascariensis</name>
    <dbReference type="NCBI Taxonomy" id="2747483"/>
    <lineage>
        <taxon>Eukaryota</taxon>
        <taxon>Metazoa</taxon>
        <taxon>Ecdysozoa</taxon>
        <taxon>Arthropoda</taxon>
        <taxon>Chelicerata</taxon>
        <taxon>Arachnida</taxon>
        <taxon>Araneae</taxon>
        <taxon>Araneomorphae</taxon>
        <taxon>Entelegynae</taxon>
        <taxon>Araneoidea</taxon>
        <taxon>Nephilidae</taxon>
        <taxon>Trichonephila</taxon>
        <taxon>Trichonephila inaurata</taxon>
    </lineage>
</organism>
<dbReference type="EMBL" id="BMAV01009297">
    <property type="protein sequence ID" value="GFY53484.1"/>
    <property type="molecule type" value="Genomic_DNA"/>
</dbReference>
<accession>A0A8X6XHX7</accession>
<protein>
    <submittedName>
        <fullName evidence="1">Uncharacterized protein</fullName>
    </submittedName>
</protein>
<evidence type="ECO:0000313" key="1">
    <source>
        <dbReference type="EMBL" id="GFY53484.1"/>
    </source>
</evidence>
<dbReference type="Proteomes" id="UP000886998">
    <property type="component" value="Unassembled WGS sequence"/>
</dbReference>
<sequence>MHTATQSCIELSSNVVMKPVCPKILSNPLQIMHTVGHQAFQLVPDMLKKEYIMVSRPWKNEFYLKNPLHSKLCGRALSC</sequence>
<reference evidence="1" key="1">
    <citation type="submission" date="2020-08" db="EMBL/GenBank/DDBJ databases">
        <title>Multicomponent nature underlies the extraordinary mechanical properties of spider dragline silk.</title>
        <authorList>
            <person name="Kono N."/>
            <person name="Nakamura H."/>
            <person name="Mori M."/>
            <person name="Yoshida Y."/>
            <person name="Ohtoshi R."/>
            <person name="Malay A.D."/>
            <person name="Moran D.A.P."/>
            <person name="Tomita M."/>
            <person name="Numata K."/>
            <person name="Arakawa K."/>
        </authorList>
    </citation>
    <scope>NUCLEOTIDE SEQUENCE</scope>
</reference>
<comment type="caution">
    <text evidence="1">The sequence shown here is derived from an EMBL/GenBank/DDBJ whole genome shotgun (WGS) entry which is preliminary data.</text>
</comment>
<proteinExistence type="predicted"/>
<evidence type="ECO:0000313" key="2">
    <source>
        <dbReference type="Proteomes" id="UP000886998"/>
    </source>
</evidence>
<name>A0A8X6XHX7_9ARAC</name>